<reference evidence="3" key="1">
    <citation type="journal article" date="2019" name="Sci. Rep.">
        <title>Draft genome of Tanacetum cinerariifolium, the natural source of mosquito coil.</title>
        <authorList>
            <person name="Yamashiro T."/>
            <person name="Shiraishi A."/>
            <person name="Satake H."/>
            <person name="Nakayama K."/>
        </authorList>
    </citation>
    <scope>NUCLEOTIDE SEQUENCE</scope>
</reference>
<dbReference type="Pfam" id="PF13976">
    <property type="entry name" value="gag_pre-integrs"/>
    <property type="match status" value="1"/>
</dbReference>
<feature type="region of interest" description="Disordered" evidence="1">
    <location>
        <begin position="128"/>
        <end position="154"/>
    </location>
</feature>
<dbReference type="InterPro" id="IPR057670">
    <property type="entry name" value="SH3_retrovirus"/>
</dbReference>
<dbReference type="InterPro" id="IPR001584">
    <property type="entry name" value="Integrase_cat-core"/>
</dbReference>
<organism evidence="3">
    <name type="scientific">Tanacetum cinerariifolium</name>
    <name type="common">Dalmatian daisy</name>
    <name type="synonym">Chrysanthemum cinerariifolium</name>
    <dbReference type="NCBI Taxonomy" id="118510"/>
    <lineage>
        <taxon>Eukaryota</taxon>
        <taxon>Viridiplantae</taxon>
        <taxon>Streptophyta</taxon>
        <taxon>Embryophyta</taxon>
        <taxon>Tracheophyta</taxon>
        <taxon>Spermatophyta</taxon>
        <taxon>Magnoliopsida</taxon>
        <taxon>eudicotyledons</taxon>
        <taxon>Gunneridae</taxon>
        <taxon>Pentapetalae</taxon>
        <taxon>asterids</taxon>
        <taxon>campanulids</taxon>
        <taxon>Asterales</taxon>
        <taxon>Asteraceae</taxon>
        <taxon>Asteroideae</taxon>
        <taxon>Anthemideae</taxon>
        <taxon>Anthemidinae</taxon>
        <taxon>Tanacetum</taxon>
    </lineage>
</organism>
<dbReference type="PANTHER" id="PTHR42648:SF18">
    <property type="entry name" value="RETROTRANSPOSON, UNCLASSIFIED-LIKE PROTEIN"/>
    <property type="match status" value="1"/>
</dbReference>
<dbReference type="InterPro" id="IPR036397">
    <property type="entry name" value="RNaseH_sf"/>
</dbReference>
<dbReference type="PANTHER" id="PTHR42648">
    <property type="entry name" value="TRANSPOSASE, PUTATIVE-RELATED"/>
    <property type="match status" value="1"/>
</dbReference>
<dbReference type="GO" id="GO:0015074">
    <property type="term" value="P:DNA integration"/>
    <property type="evidence" value="ECO:0007669"/>
    <property type="project" value="InterPro"/>
</dbReference>
<feature type="domain" description="Integrase catalytic" evidence="2">
    <location>
        <begin position="325"/>
        <end position="439"/>
    </location>
</feature>
<dbReference type="InterPro" id="IPR025724">
    <property type="entry name" value="GAG-pre-integrase_dom"/>
</dbReference>
<gene>
    <name evidence="3" type="ORF">Tci_049200</name>
</gene>
<dbReference type="PROSITE" id="PS50994">
    <property type="entry name" value="INTEGRASE"/>
    <property type="match status" value="1"/>
</dbReference>
<accession>A0A6L2MWR9</accession>
<comment type="caution">
    <text evidence="3">The sequence shown here is derived from an EMBL/GenBank/DDBJ whole genome shotgun (WGS) entry which is preliminary data.</text>
</comment>
<evidence type="ECO:0000259" key="2">
    <source>
        <dbReference type="PROSITE" id="PS50994"/>
    </source>
</evidence>
<dbReference type="EMBL" id="BKCJ010007430">
    <property type="protein sequence ID" value="GEU77222.1"/>
    <property type="molecule type" value="Genomic_DNA"/>
</dbReference>
<dbReference type="InterPro" id="IPR039537">
    <property type="entry name" value="Retrotran_Ty1/copia-like"/>
</dbReference>
<feature type="compositionally biased region" description="Polar residues" evidence="1">
    <location>
        <begin position="138"/>
        <end position="151"/>
    </location>
</feature>
<dbReference type="AlphaFoldDB" id="A0A6L2MWR9"/>
<dbReference type="Pfam" id="PF25597">
    <property type="entry name" value="SH3_retrovirus"/>
    <property type="match status" value="1"/>
</dbReference>
<evidence type="ECO:0000256" key="1">
    <source>
        <dbReference type="SAM" id="MobiDB-lite"/>
    </source>
</evidence>
<dbReference type="GO" id="GO:0003676">
    <property type="term" value="F:nucleic acid binding"/>
    <property type="evidence" value="ECO:0007669"/>
    <property type="project" value="InterPro"/>
</dbReference>
<name>A0A6L2MWR9_TANCI</name>
<evidence type="ECO:0000313" key="3">
    <source>
        <dbReference type="EMBL" id="GEU77222.1"/>
    </source>
</evidence>
<dbReference type="Gene3D" id="3.30.420.10">
    <property type="entry name" value="Ribonuclease H-like superfamily/Ribonuclease H"/>
    <property type="match status" value="1"/>
</dbReference>
<dbReference type="InterPro" id="IPR012337">
    <property type="entry name" value="RNaseH-like_sf"/>
</dbReference>
<sequence>MQTQTSNALHNAIMKAGGKDRPPMLASGKVVSVTEGSSEKTTKRYMENYKNLSQDICDQLNAEAEAVQIILIGIDNDIYSTVDACPNAFLTSTTTRMTKHQNKVNEIRAKRLAHTANPLALVAKKQPAYHPQNHHTHYTQNSSTRSQQAATRNKGKAIVNSLPPIYDQEPTMVVKDDEMSKDKEIDQELEAHYMYMSQIQKVTSDVANNSRPIFDTEPLQKVDQDDDDDLASERDLLASLIEKLKCEIDDSKNHNKFLETSNKALVDKLKGSRGTDLYSITLQDTSSPNPICLMAKATFSQAWLWHCRLSHLNFDTINLLLNNDIVIGLLKLVQKGLHAQVRTVRTGKGTKFLNKTLLVYFAAEGIQHQTSVAQTPKQNGVVERRNRILVEAARTMLSAPKVPLFFWAEVIATTCFTQNLYLIIPRHEKTPYHIINNRKPSLKFFHIFCSLCYIIRDGENLDACIFVGYSTQSRAYRVFNKRTRVIVETIHVNFDELPQIASDHVSSDPFYNLESDGEMCMFALIVSRTEPNNIKEAMADSAWIESMQEELSQFDRLEVCELFDRPVCKNVINMKWLWKNKRDVENTIIHNKSHLVAKGYAQKEGVDFE</sequence>
<protein>
    <recommendedName>
        <fullName evidence="2">Integrase catalytic domain-containing protein</fullName>
    </recommendedName>
</protein>
<proteinExistence type="predicted"/>
<dbReference type="SUPFAM" id="SSF53098">
    <property type="entry name" value="Ribonuclease H-like"/>
    <property type="match status" value="1"/>
</dbReference>